<dbReference type="FunFam" id="3.20.10.10:FF:000002">
    <property type="entry name" value="D-alanine aminotransferase"/>
    <property type="match status" value="1"/>
</dbReference>
<dbReference type="GO" id="GO:0008483">
    <property type="term" value="F:transaminase activity"/>
    <property type="evidence" value="ECO:0007669"/>
    <property type="project" value="UniProtKB-KW"/>
</dbReference>
<sequence length="283" mass="31876">MERVVYVNNEFVPASEAKVSVFDRGFTFADSVYEVLPVYKGVPYFVDEHIHRLENSLREVKIVKPKMDWNSLFEELIHRNGGGDLQIYLQISRGNENVRKHDIPSLLTPTIVAYTIHNSYPSRSEKEKGLKAKLVDDVRWARCNIKATALLANVLLNDEAMSDKAHTAILVRDNFITEGSASNVFIVDENSIIKTPPKNNLCLPGITRQITLDLISKLNLAYEEGPVSVAELQKANEVWITSTTKELFPVTQIDNIPVGKGTAGPLWSLLDDEYQQLIKPKND</sequence>
<dbReference type="GO" id="GO:0008696">
    <property type="term" value="F:4-amino-4-deoxychorismate lyase activity"/>
    <property type="evidence" value="ECO:0007669"/>
    <property type="project" value="UniProtKB-EC"/>
</dbReference>
<keyword evidence="4" id="KW-0289">Folate biosynthesis</keyword>
<accession>A0A0W0R497</accession>
<keyword evidence="14" id="KW-1185">Reference proteome</keyword>
<dbReference type="PROSITE" id="PS00770">
    <property type="entry name" value="AA_TRANSFER_CLASS_4"/>
    <property type="match status" value="1"/>
</dbReference>
<dbReference type="PATRIC" id="fig|45056.6.peg.556"/>
<dbReference type="CDD" id="cd01558">
    <property type="entry name" value="D-AAT_like"/>
    <property type="match status" value="1"/>
</dbReference>
<comment type="cofactor">
    <cofactor evidence="1 12">
        <name>pyridoxal 5'-phosphate</name>
        <dbReference type="ChEBI" id="CHEBI:597326"/>
    </cofactor>
</comment>
<dbReference type="PANTHER" id="PTHR42743:SF10">
    <property type="entry name" value="D-ALANINE AMINOTRANSFERASE"/>
    <property type="match status" value="1"/>
</dbReference>
<dbReference type="InterPro" id="IPR050571">
    <property type="entry name" value="Class-IV_PLP-Dep_Aminotrnsfr"/>
</dbReference>
<dbReference type="Pfam" id="PF01063">
    <property type="entry name" value="Aminotran_4"/>
    <property type="match status" value="1"/>
</dbReference>
<dbReference type="InterPro" id="IPR036038">
    <property type="entry name" value="Aminotransferase-like"/>
</dbReference>
<evidence type="ECO:0000256" key="8">
    <source>
        <dbReference type="ARBA" id="ARBA00054027"/>
    </source>
</evidence>
<dbReference type="SUPFAM" id="SSF56752">
    <property type="entry name" value="D-aminoacid aminotransferase-like PLP-dependent enzymes"/>
    <property type="match status" value="1"/>
</dbReference>
<dbReference type="Proteomes" id="UP000054859">
    <property type="component" value="Unassembled WGS sequence"/>
</dbReference>
<evidence type="ECO:0000256" key="9">
    <source>
        <dbReference type="ARBA" id="ARBA00069174"/>
    </source>
</evidence>
<dbReference type="PANTHER" id="PTHR42743">
    <property type="entry name" value="AMINO-ACID AMINOTRANSFERASE"/>
    <property type="match status" value="1"/>
</dbReference>
<dbReference type="InterPro" id="IPR001544">
    <property type="entry name" value="Aminotrans_IV"/>
</dbReference>
<dbReference type="Gene3D" id="3.30.470.10">
    <property type="match status" value="1"/>
</dbReference>
<dbReference type="GO" id="GO:0046656">
    <property type="term" value="P:folic acid biosynthetic process"/>
    <property type="evidence" value="ECO:0007669"/>
    <property type="project" value="UniProtKB-KW"/>
</dbReference>
<evidence type="ECO:0000256" key="10">
    <source>
        <dbReference type="ARBA" id="ARBA00080135"/>
    </source>
</evidence>
<dbReference type="EMBL" id="LNKA01000001">
    <property type="protein sequence ID" value="KTC65877.1"/>
    <property type="molecule type" value="Genomic_DNA"/>
</dbReference>
<dbReference type="InterPro" id="IPR043131">
    <property type="entry name" value="BCAT-like_N"/>
</dbReference>
<evidence type="ECO:0000256" key="4">
    <source>
        <dbReference type="ARBA" id="ARBA00022909"/>
    </source>
</evidence>
<reference evidence="13 14" key="1">
    <citation type="submission" date="2015-11" db="EMBL/GenBank/DDBJ databases">
        <title>Identification of large and diverse effector repertoires of 38 Legionella species.</title>
        <authorList>
            <person name="Burstein D."/>
            <person name="Amaro F."/>
            <person name="Zusman T."/>
            <person name="Lifshitz Z."/>
            <person name="Cohen O."/>
            <person name="Gilbert J.A."/>
            <person name="Pupko T."/>
            <person name="Shuman H.A."/>
            <person name="Segal G."/>
        </authorList>
    </citation>
    <scope>NUCLEOTIDE SEQUENCE [LARGE SCALE GENOMIC DNA]</scope>
    <source>
        <strain evidence="13 14">1762-AUS-E</strain>
    </source>
</reference>
<comment type="function">
    <text evidence="8">Involved in the biosynthesis of p-aminobenzoate (PABA), a precursor of tetrahydrofolate. Converts 4-amino-4-deoxychorismate into 4-aminobenzoate (PABA) and pyruvate.</text>
</comment>
<name>A0A0W0R497_9GAMM</name>
<evidence type="ECO:0000256" key="7">
    <source>
        <dbReference type="ARBA" id="ARBA00049529"/>
    </source>
</evidence>
<dbReference type="OrthoDB" id="21319at2"/>
<evidence type="ECO:0000256" key="1">
    <source>
        <dbReference type="ARBA" id="ARBA00001933"/>
    </source>
</evidence>
<keyword evidence="13" id="KW-0808">Transferase</keyword>
<gene>
    <name evidence="13" type="primary">ala</name>
    <name evidence="13" type="ORF">Lade_0535</name>
</gene>
<dbReference type="EC" id="4.1.3.38" evidence="6"/>
<proteinExistence type="inferred from homology"/>
<dbReference type="Gene3D" id="3.20.10.10">
    <property type="entry name" value="D-amino Acid Aminotransferase, subunit A, domain 2"/>
    <property type="match status" value="1"/>
</dbReference>
<comment type="catalytic activity">
    <reaction evidence="7">
        <text>4-amino-4-deoxychorismate = 4-aminobenzoate + pyruvate + H(+)</text>
        <dbReference type="Rhea" id="RHEA:16201"/>
        <dbReference type="ChEBI" id="CHEBI:15361"/>
        <dbReference type="ChEBI" id="CHEBI:15378"/>
        <dbReference type="ChEBI" id="CHEBI:17836"/>
        <dbReference type="ChEBI" id="CHEBI:58406"/>
        <dbReference type="EC" id="4.1.3.38"/>
    </reaction>
</comment>
<protein>
    <recommendedName>
        <fullName evidence="9">Aminodeoxychorismate lyase</fullName>
        <ecNumber evidence="6">4.1.3.38</ecNumber>
    </recommendedName>
    <alternativeName>
        <fullName evidence="10">4-amino-4-deoxychorismate lyase</fullName>
    </alternativeName>
</protein>
<comment type="pathway">
    <text evidence="5">Cofactor biosynthesis; tetrahydrofolate biosynthesis; 4-aminobenzoate from chorismate: step 2/2.</text>
</comment>
<comment type="similarity">
    <text evidence="2 11">Belongs to the class-IV pyridoxal-phosphate-dependent aminotransferase family.</text>
</comment>
<dbReference type="InterPro" id="IPR043132">
    <property type="entry name" value="BCAT-like_C"/>
</dbReference>
<evidence type="ECO:0000313" key="13">
    <source>
        <dbReference type="EMBL" id="KTC65877.1"/>
    </source>
</evidence>
<dbReference type="GO" id="GO:0008652">
    <property type="term" value="P:amino acid biosynthetic process"/>
    <property type="evidence" value="ECO:0007669"/>
    <property type="project" value="UniProtKB-ARBA"/>
</dbReference>
<evidence type="ECO:0000256" key="5">
    <source>
        <dbReference type="ARBA" id="ARBA00035633"/>
    </source>
</evidence>
<comment type="caution">
    <text evidence="13">The sequence shown here is derived from an EMBL/GenBank/DDBJ whole genome shotgun (WGS) entry which is preliminary data.</text>
</comment>
<evidence type="ECO:0000313" key="14">
    <source>
        <dbReference type="Proteomes" id="UP000054859"/>
    </source>
</evidence>
<organism evidence="13 14">
    <name type="scientific">Legionella adelaidensis</name>
    <dbReference type="NCBI Taxonomy" id="45056"/>
    <lineage>
        <taxon>Bacteria</taxon>
        <taxon>Pseudomonadati</taxon>
        <taxon>Pseudomonadota</taxon>
        <taxon>Gammaproteobacteria</taxon>
        <taxon>Legionellales</taxon>
        <taxon>Legionellaceae</taxon>
        <taxon>Legionella</taxon>
    </lineage>
</organism>
<keyword evidence="3 12" id="KW-0663">Pyridoxal phosphate</keyword>
<evidence type="ECO:0000256" key="12">
    <source>
        <dbReference type="RuleBase" id="RU004516"/>
    </source>
</evidence>
<dbReference type="AlphaFoldDB" id="A0A0W0R497"/>
<dbReference type="STRING" id="45056.Lade_0535"/>
<dbReference type="InterPro" id="IPR018300">
    <property type="entry name" value="Aminotrans_IV_CS"/>
</dbReference>
<dbReference type="GO" id="GO:0005829">
    <property type="term" value="C:cytosol"/>
    <property type="evidence" value="ECO:0007669"/>
    <property type="project" value="TreeGrafter"/>
</dbReference>
<dbReference type="RefSeq" id="WP_058461602.1">
    <property type="nucleotide sequence ID" value="NZ_CAAAHS010000004.1"/>
</dbReference>
<keyword evidence="13" id="KW-0032">Aminotransferase</keyword>
<evidence type="ECO:0000256" key="3">
    <source>
        <dbReference type="ARBA" id="ARBA00022898"/>
    </source>
</evidence>
<evidence type="ECO:0000256" key="2">
    <source>
        <dbReference type="ARBA" id="ARBA00009320"/>
    </source>
</evidence>
<evidence type="ECO:0000256" key="11">
    <source>
        <dbReference type="RuleBase" id="RU004106"/>
    </source>
</evidence>
<evidence type="ECO:0000256" key="6">
    <source>
        <dbReference type="ARBA" id="ARBA00035676"/>
    </source>
</evidence>